<sequence length="55" mass="6334">MFVDDTLLFCRANSQNLNVVNHILQVYSGISGKQVNMEKTPFTSEKESHLFFEII</sequence>
<keyword evidence="2" id="KW-1185">Reference proteome</keyword>
<gene>
    <name evidence="1" type="ORF">Scep_025823</name>
</gene>
<reference evidence="1 2" key="1">
    <citation type="submission" date="2024-01" db="EMBL/GenBank/DDBJ databases">
        <title>Genome assemblies of Stephania.</title>
        <authorList>
            <person name="Yang L."/>
        </authorList>
    </citation>
    <scope>NUCLEOTIDE SEQUENCE [LARGE SCALE GENOMIC DNA]</scope>
    <source>
        <strain evidence="1">JXDWG</strain>
        <tissue evidence="1">Leaf</tissue>
    </source>
</reference>
<dbReference type="Proteomes" id="UP001419268">
    <property type="component" value="Unassembled WGS sequence"/>
</dbReference>
<comment type="caution">
    <text evidence="1">The sequence shown here is derived from an EMBL/GenBank/DDBJ whole genome shotgun (WGS) entry which is preliminary data.</text>
</comment>
<evidence type="ECO:0000313" key="2">
    <source>
        <dbReference type="Proteomes" id="UP001419268"/>
    </source>
</evidence>
<dbReference type="AlphaFoldDB" id="A0AAP0EJE5"/>
<evidence type="ECO:0008006" key="3">
    <source>
        <dbReference type="Google" id="ProtNLM"/>
    </source>
</evidence>
<protein>
    <recommendedName>
        <fullName evidence="3">Reverse transcriptase domain-containing protein</fullName>
    </recommendedName>
</protein>
<accession>A0AAP0EJE5</accession>
<organism evidence="1 2">
    <name type="scientific">Stephania cephalantha</name>
    <dbReference type="NCBI Taxonomy" id="152367"/>
    <lineage>
        <taxon>Eukaryota</taxon>
        <taxon>Viridiplantae</taxon>
        <taxon>Streptophyta</taxon>
        <taxon>Embryophyta</taxon>
        <taxon>Tracheophyta</taxon>
        <taxon>Spermatophyta</taxon>
        <taxon>Magnoliopsida</taxon>
        <taxon>Ranunculales</taxon>
        <taxon>Menispermaceae</taxon>
        <taxon>Menispermoideae</taxon>
        <taxon>Cissampelideae</taxon>
        <taxon>Stephania</taxon>
    </lineage>
</organism>
<proteinExistence type="predicted"/>
<name>A0AAP0EJE5_9MAGN</name>
<evidence type="ECO:0000313" key="1">
    <source>
        <dbReference type="EMBL" id="KAK9094354.1"/>
    </source>
</evidence>
<dbReference type="EMBL" id="JBBNAG010000011">
    <property type="protein sequence ID" value="KAK9094354.1"/>
    <property type="molecule type" value="Genomic_DNA"/>
</dbReference>